<dbReference type="PANTHER" id="PTHR33165">
    <property type="entry name" value="F-BOX DOMAIN CONTAINING PROTEIN-LIKE-RELATED"/>
    <property type="match status" value="1"/>
</dbReference>
<dbReference type="AlphaFoldDB" id="A0A0D9XDL1"/>
<evidence type="ECO:0000259" key="2">
    <source>
        <dbReference type="Pfam" id="PF03478"/>
    </source>
</evidence>
<dbReference type="STRING" id="77586.A0A0D9XDL1"/>
<evidence type="ECO:0000256" key="1">
    <source>
        <dbReference type="SAM" id="MobiDB-lite"/>
    </source>
</evidence>
<protein>
    <recommendedName>
        <fullName evidence="2">KIB1-4 beta-propeller domain-containing protein</fullName>
    </recommendedName>
</protein>
<proteinExistence type="predicted"/>
<reference evidence="3 4" key="1">
    <citation type="submission" date="2012-08" db="EMBL/GenBank/DDBJ databases">
        <title>Oryza genome evolution.</title>
        <authorList>
            <person name="Wing R.A."/>
        </authorList>
    </citation>
    <scope>NUCLEOTIDE SEQUENCE</scope>
</reference>
<dbReference type="PANTHER" id="PTHR33165:SF72">
    <property type="entry name" value="F-BOX DOMAIN-CONTAINING PROTEIN"/>
    <property type="match status" value="1"/>
</dbReference>
<accession>A0A0D9XDL1</accession>
<evidence type="ECO:0000313" key="4">
    <source>
        <dbReference type="Proteomes" id="UP000032180"/>
    </source>
</evidence>
<dbReference type="HOGENOM" id="CLU_040241_2_0_1"/>
<name>A0A0D9XDL1_9ORYZ</name>
<sequence>MVGGRAAAAGGGRKRKDPSFPHLTAACKRRLTATTAVSSPATETAAEEDKSGWASLPTDIARLVGGRVLAGDVVGYIAFRGVCSWWRACTPSPRDPTLLDRRLRPRAYVALCDGDGVRPDANANRQIIITFLHTRTARCLRVRLPEEARHHRIVGFTDGLIILLHKRTTAVRVLHPFTLVAVDLPSLAPIFHQVVRNRNSLLDMNAAVCASAGAVKSIAVVVCFPYTPGVVLSSEPGHSGWEVIHRDMDLMNTLPFHGRLYGFRRFTRQIVQVYPPKPINPVVAHVPDKFGDPVSCSYKLVDSFGHMLLVVHYLSPRHIEAKELWQRCAFAIFEVDVNSSWKLRPVRSIGNLALFICKDRCLSVSAKDLPSISRNSVYHCVTAKSCRFILSKRPIVRAANKIVPSP</sequence>
<reference evidence="4" key="2">
    <citation type="submission" date="2013-12" db="EMBL/GenBank/DDBJ databases">
        <authorList>
            <person name="Yu Y."/>
            <person name="Lee S."/>
            <person name="de Baynast K."/>
            <person name="Wissotski M."/>
            <person name="Liu L."/>
            <person name="Talag J."/>
            <person name="Goicoechea J."/>
            <person name="Angelova A."/>
            <person name="Jetty R."/>
            <person name="Kudrna D."/>
            <person name="Golser W."/>
            <person name="Rivera L."/>
            <person name="Zhang J."/>
            <person name="Wing R."/>
        </authorList>
    </citation>
    <scope>NUCLEOTIDE SEQUENCE</scope>
</reference>
<dbReference type="Pfam" id="PF03478">
    <property type="entry name" value="Beta-prop_KIB1-4"/>
    <property type="match status" value="1"/>
</dbReference>
<dbReference type="Gramene" id="LPERR09G06820.1">
    <property type="protein sequence ID" value="LPERR09G06820.1"/>
    <property type="gene ID" value="LPERR09G06820"/>
</dbReference>
<reference evidence="3" key="3">
    <citation type="submission" date="2015-04" db="UniProtKB">
        <authorList>
            <consortium name="EnsemblPlants"/>
        </authorList>
    </citation>
    <scope>IDENTIFICATION</scope>
</reference>
<keyword evidence="4" id="KW-1185">Reference proteome</keyword>
<dbReference type="Proteomes" id="UP000032180">
    <property type="component" value="Chromosome 9"/>
</dbReference>
<feature type="region of interest" description="Disordered" evidence="1">
    <location>
        <begin position="1"/>
        <end position="20"/>
    </location>
</feature>
<evidence type="ECO:0000313" key="3">
    <source>
        <dbReference type="EnsemblPlants" id="LPERR09G06820.1"/>
    </source>
</evidence>
<organism evidence="3 4">
    <name type="scientific">Leersia perrieri</name>
    <dbReference type="NCBI Taxonomy" id="77586"/>
    <lineage>
        <taxon>Eukaryota</taxon>
        <taxon>Viridiplantae</taxon>
        <taxon>Streptophyta</taxon>
        <taxon>Embryophyta</taxon>
        <taxon>Tracheophyta</taxon>
        <taxon>Spermatophyta</taxon>
        <taxon>Magnoliopsida</taxon>
        <taxon>Liliopsida</taxon>
        <taxon>Poales</taxon>
        <taxon>Poaceae</taxon>
        <taxon>BOP clade</taxon>
        <taxon>Oryzoideae</taxon>
        <taxon>Oryzeae</taxon>
        <taxon>Oryzinae</taxon>
        <taxon>Leersia</taxon>
    </lineage>
</organism>
<dbReference type="InterPro" id="IPR005174">
    <property type="entry name" value="KIB1-4_b-propeller"/>
</dbReference>
<dbReference type="EnsemblPlants" id="LPERR09G06820.1">
    <property type="protein sequence ID" value="LPERR09G06820.1"/>
    <property type="gene ID" value="LPERR09G06820"/>
</dbReference>
<feature type="domain" description="KIB1-4 beta-propeller" evidence="2">
    <location>
        <begin position="137"/>
        <end position="379"/>
    </location>
</feature>
<dbReference type="eggNOG" id="ENOG502R816">
    <property type="taxonomic scope" value="Eukaryota"/>
</dbReference>